<reference evidence="8" key="1">
    <citation type="journal article" date="2021" name="Nat. Microbiol.">
        <title>Cocultivation of an ultrasmall environmental parasitic bacterium with lytic ability against bacteria associated with wastewater foams.</title>
        <authorList>
            <person name="Batinovic S."/>
            <person name="Rose J.J.A."/>
            <person name="Ratcliffe J."/>
            <person name="Seviour R.J."/>
            <person name="Petrovski S."/>
        </authorList>
    </citation>
    <scope>NUCLEOTIDE SEQUENCE</scope>
    <source>
        <strain evidence="8">CON9</strain>
    </source>
</reference>
<organism evidence="8 9">
    <name type="scientific">Gordonia pseudamarae</name>
    <dbReference type="NCBI Taxonomy" id="2831662"/>
    <lineage>
        <taxon>Bacteria</taxon>
        <taxon>Bacillati</taxon>
        <taxon>Actinomycetota</taxon>
        <taxon>Actinomycetes</taxon>
        <taxon>Mycobacteriales</taxon>
        <taxon>Gordoniaceae</taxon>
        <taxon>Gordonia</taxon>
    </lineage>
</organism>
<feature type="region of interest" description="Disordered" evidence="6">
    <location>
        <begin position="313"/>
        <end position="356"/>
    </location>
</feature>
<protein>
    <submittedName>
        <fullName evidence="8">Fis family transcriptional regulator</fullName>
    </submittedName>
</protein>
<dbReference type="Pfam" id="PF25601">
    <property type="entry name" value="AAA_lid_14"/>
    <property type="match status" value="1"/>
</dbReference>
<dbReference type="Gene3D" id="3.30.450.40">
    <property type="match status" value="1"/>
</dbReference>
<keyword evidence="2" id="KW-0067">ATP-binding</keyword>
<dbReference type="InterPro" id="IPR003018">
    <property type="entry name" value="GAF"/>
</dbReference>
<keyword evidence="5" id="KW-0804">Transcription</keyword>
<dbReference type="EMBL" id="CP045809">
    <property type="protein sequence ID" value="QHN33657.1"/>
    <property type="molecule type" value="Genomic_DNA"/>
</dbReference>
<dbReference type="Gene3D" id="1.10.10.60">
    <property type="entry name" value="Homeodomain-like"/>
    <property type="match status" value="1"/>
</dbReference>
<feature type="domain" description="Sigma-54 factor interaction" evidence="7">
    <location>
        <begin position="477"/>
        <end position="538"/>
    </location>
</feature>
<dbReference type="InterPro" id="IPR029016">
    <property type="entry name" value="GAF-like_dom_sf"/>
</dbReference>
<evidence type="ECO:0000256" key="1">
    <source>
        <dbReference type="ARBA" id="ARBA00022741"/>
    </source>
</evidence>
<evidence type="ECO:0000256" key="4">
    <source>
        <dbReference type="ARBA" id="ARBA00023125"/>
    </source>
</evidence>
<dbReference type="PRINTS" id="PR01590">
    <property type="entry name" value="HTHFIS"/>
</dbReference>
<dbReference type="InterPro" id="IPR002078">
    <property type="entry name" value="Sigma_54_int"/>
</dbReference>
<dbReference type="SUPFAM" id="SSF52540">
    <property type="entry name" value="P-loop containing nucleoside triphosphate hydrolases"/>
    <property type="match status" value="1"/>
</dbReference>
<evidence type="ECO:0000313" key="9">
    <source>
        <dbReference type="Proteomes" id="UP001059836"/>
    </source>
</evidence>
<dbReference type="RefSeq" id="WP_213245897.1">
    <property type="nucleotide sequence ID" value="NZ_CP045806.1"/>
</dbReference>
<keyword evidence="3" id="KW-0805">Transcription regulation</keyword>
<dbReference type="InterPro" id="IPR027417">
    <property type="entry name" value="P-loop_NTPase"/>
</dbReference>
<dbReference type="InterPro" id="IPR002197">
    <property type="entry name" value="HTH_Fis"/>
</dbReference>
<dbReference type="PANTHER" id="PTHR32071">
    <property type="entry name" value="TRANSCRIPTIONAL REGULATORY PROTEIN"/>
    <property type="match status" value="1"/>
</dbReference>
<dbReference type="PANTHER" id="PTHR32071:SF122">
    <property type="entry name" value="SIGMA FACTOR"/>
    <property type="match status" value="1"/>
</dbReference>
<dbReference type="InterPro" id="IPR009057">
    <property type="entry name" value="Homeodomain-like_sf"/>
</dbReference>
<proteinExistence type="predicted"/>
<gene>
    <name evidence="8" type="ORF">GII31_00760</name>
</gene>
<keyword evidence="1" id="KW-0547">Nucleotide-binding</keyword>
<dbReference type="Proteomes" id="UP001059836">
    <property type="component" value="Chromosome"/>
</dbReference>
<dbReference type="Gene3D" id="1.10.8.60">
    <property type="match status" value="1"/>
</dbReference>
<dbReference type="PROSITE" id="PS50045">
    <property type="entry name" value="SIGMA54_INTERACT_4"/>
    <property type="match status" value="1"/>
</dbReference>
<evidence type="ECO:0000256" key="2">
    <source>
        <dbReference type="ARBA" id="ARBA00022840"/>
    </source>
</evidence>
<evidence type="ECO:0000256" key="5">
    <source>
        <dbReference type="ARBA" id="ARBA00023163"/>
    </source>
</evidence>
<feature type="compositionally biased region" description="Basic and acidic residues" evidence="6">
    <location>
        <begin position="329"/>
        <end position="342"/>
    </location>
</feature>
<keyword evidence="9" id="KW-1185">Reference proteome</keyword>
<dbReference type="Pfam" id="PF02954">
    <property type="entry name" value="HTH_8"/>
    <property type="match status" value="1"/>
</dbReference>
<accession>A0ABX6ICH7</accession>
<evidence type="ECO:0000256" key="6">
    <source>
        <dbReference type="SAM" id="MobiDB-lite"/>
    </source>
</evidence>
<dbReference type="Pfam" id="PF01590">
    <property type="entry name" value="GAF"/>
    <property type="match status" value="1"/>
</dbReference>
<name>A0ABX6ICH7_9ACTN</name>
<keyword evidence="4" id="KW-0238">DNA-binding</keyword>
<dbReference type="InterPro" id="IPR058031">
    <property type="entry name" value="AAA_lid_NorR"/>
</dbReference>
<evidence type="ECO:0000259" key="7">
    <source>
        <dbReference type="PROSITE" id="PS50045"/>
    </source>
</evidence>
<sequence length="610" mass="64666">MSDTYGQQLRVAAARADFLEYGPEGAAGVDDMVVASWRRSLSAGVDVDHHRATYHADIDFDSRLARCARPVIERLTDDMTDIPVTIALTDSAARIIDRRDGSPAVGRILDRVEFARGYSYAEGGVGTNGVGTVFEVGAPVTVIGSEHFTQSLVQFACTGAPVIDPLTRRVAGVLDVSTLAESWNPLVTALVRSAAADISRNLLYDRSQAKRAVFESFLRADNRFRHAVVAVGKSGPTPGAGGTVMLNDRARALLGDDAQQKVTQFAEYLAEKCDSSAHSMPLADGRRIRLRAHPVTCGPDIVGVVAVFDDERSALPASPDSPRTSQRPRTPDRPAGDERGPVAERTPGTSAGNAGWAAAAEEFTRAVHAHEGVLILGESGSGRTTLAADTFRGVYELGEVIVLDAVHLDDVGAPGTPESAGLLVLRHVDKVGPDALGTLTSVIDRARGAGYQVAVTAEPVREGPAVHAALLGHLNRTVLVPPLRLRGDELPGLAGNLLKQLSPQGKSRIGPDALEVIRGYAWPGNIPRLRQALIHALRSRPVGEIQAGDLPGFCRTTSTRRLTTLEIGERDSIIAALAEHDGNRVRAAAALGISRSSLYRKIGAYGLSGV</sequence>
<dbReference type="SUPFAM" id="SSF46689">
    <property type="entry name" value="Homeodomain-like"/>
    <property type="match status" value="1"/>
</dbReference>
<evidence type="ECO:0000256" key="3">
    <source>
        <dbReference type="ARBA" id="ARBA00023015"/>
    </source>
</evidence>
<evidence type="ECO:0000313" key="8">
    <source>
        <dbReference type="EMBL" id="QHN33657.1"/>
    </source>
</evidence>